<reference evidence="9 10" key="1">
    <citation type="journal article" date="2018" name="Elife">
        <title>Functional genomics of lipid metabolism in the oleaginous yeast Rhodosporidium toruloides.</title>
        <authorList>
            <person name="Coradetti S.T."/>
            <person name="Pinel D."/>
            <person name="Geiselman G."/>
            <person name="Ito M."/>
            <person name="Mondo S."/>
            <person name="Reilly M.C."/>
            <person name="Cheng Y.F."/>
            <person name="Bauer S."/>
            <person name="Grigoriev I."/>
            <person name="Gladden J.M."/>
            <person name="Simmons B.A."/>
            <person name="Brem R."/>
            <person name="Arkin A.P."/>
            <person name="Skerker J.M."/>
        </authorList>
    </citation>
    <scope>NUCLEOTIDE SEQUENCE [LARGE SCALE GENOMIC DNA]</scope>
    <source>
        <strain evidence="9 10">NBRC 0880</strain>
    </source>
</reference>
<feature type="compositionally biased region" description="Acidic residues" evidence="8">
    <location>
        <begin position="216"/>
        <end position="230"/>
    </location>
</feature>
<evidence type="ECO:0000256" key="2">
    <source>
        <dbReference type="ARBA" id="ARBA00022552"/>
    </source>
</evidence>
<sequence>MGLSRLSAIASPASQAGNRLGDVLRHSRFQDVCRTCIRRKKTHSGSVDPLSTVVSSASPPITSLGSLPVYLLLSWLYIDVLSPSISRTKRVSRVDLRLAPPPTSLDESLIALPHTTAPAAAMAPAKRASSTTDPKLRKAKKPRTRKGKQRDDDAADEPQALGSTSLLARHAKAHEKDETELELEEAVFGKRSGQQEADLYGLAEEDLQGSRRDGDFVDEVDYEDEEDEETGLERLRDENLFFVDVPPTASTSAADPAQVPLPSSPSDSFAKFDSEDEGASEEDSDEQDRQVSAPKPAMRTRNLRQAAWFDPADEELQISLQGEKRLRKLRDAAAEDVVSGLEYESRLRRQFEKLHPPPQWAVEARRKVLRRRAAQAQHGGNAALLLDSDVSDASDEEGDSADEKDEADDLFRKATVGGKGGKKVKGGRLEPGEIDIERVRDANQHEQKSGAVVEVGFHPRAQVLFSATSDRRLRLFQIDGTDNPLLQTLHLPELPISNAAFHPSGSSILLTGSRPFFLSYDLQTGQTLRSPRGLLNAGLGGSDKASTGGAGGMERFRFSPGAGDVLAVGGRRGYVHLVDWSSSGVSRGGQVIGEVKMNVAVKGIAWQREGRELLTLGEDSEVYVWDVGTRKCVDRWRDEGGFGSVALETSKDGAWTAVGSTTGIVNLYDASSRGTYAQGAERKAKKAVENLVTSVTTMRFNHDAQLVALASKTNKDQLKLVHLPTCSVYQNWPTQQTPLHHVTCVDFSKGSEWLAVGNQRGKVLLYEVKQFARGSKGRVRR</sequence>
<evidence type="ECO:0000256" key="6">
    <source>
        <dbReference type="ARBA" id="ARBA00025767"/>
    </source>
</evidence>
<feature type="compositionally biased region" description="Low complexity" evidence="8">
    <location>
        <begin position="117"/>
        <end position="131"/>
    </location>
</feature>
<evidence type="ECO:0000256" key="8">
    <source>
        <dbReference type="SAM" id="MobiDB-lite"/>
    </source>
</evidence>
<evidence type="ECO:0000256" key="4">
    <source>
        <dbReference type="ARBA" id="ARBA00022737"/>
    </source>
</evidence>
<dbReference type="GO" id="GO:0032040">
    <property type="term" value="C:small-subunit processome"/>
    <property type="evidence" value="ECO:0007669"/>
    <property type="project" value="TreeGrafter"/>
</dbReference>
<organism evidence="9 10">
    <name type="scientific">Rhodotorula toruloides</name>
    <name type="common">Yeast</name>
    <name type="synonym">Rhodosporidium toruloides</name>
    <dbReference type="NCBI Taxonomy" id="5286"/>
    <lineage>
        <taxon>Eukaryota</taxon>
        <taxon>Fungi</taxon>
        <taxon>Dikarya</taxon>
        <taxon>Basidiomycota</taxon>
        <taxon>Pucciniomycotina</taxon>
        <taxon>Microbotryomycetes</taxon>
        <taxon>Sporidiobolales</taxon>
        <taxon>Sporidiobolaceae</taxon>
        <taxon>Rhodotorula</taxon>
    </lineage>
</organism>
<evidence type="ECO:0000256" key="7">
    <source>
        <dbReference type="PROSITE-ProRule" id="PRU00221"/>
    </source>
</evidence>
<evidence type="ECO:0000313" key="10">
    <source>
        <dbReference type="Proteomes" id="UP000239560"/>
    </source>
</evidence>
<dbReference type="PROSITE" id="PS00678">
    <property type="entry name" value="WD_REPEATS_1"/>
    <property type="match status" value="1"/>
</dbReference>
<dbReference type="Gene3D" id="2.130.10.10">
    <property type="entry name" value="YVTN repeat-like/Quinoprotein amine dehydrogenase"/>
    <property type="match status" value="1"/>
</dbReference>
<evidence type="ECO:0000256" key="5">
    <source>
        <dbReference type="ARBA" id="ARBA00023242"/>
    </source>
</evidence>
<dbReference type="Pfam" id="PF00400">
    <property type="entry name" value="WD40"/>
    <property type="match status" value="1"/>
</dbReference>
<comment type="caution">
    <text evidence="9">The sequence shown here is derived from an EMBL/GenBank/DDBJ whole genome shotgun (WGS) entry which is preliminary data.</text>
</comment>
<feature type="region of interest" description="Disordered" evidence="8">
    <location>
        <begin position="378"/>
        <end position="408"/>
    </location>
</feature>
<dbReference type="Proteomes" id="UP000239560">
    <property type="component" value="Unassembled WGS sequence"/>
</dbReference>
<evidence type="ECO:0000313" key="9">
    <source>
        <dbReference type="EMBL" id="PRQ74378.1"/>
    </source>
</evidence>
<feature type="region of interest" description="Disordered" evidence="8">
    <location>
        <begin position="204"/>
        <end position="303"/>
    </location>
</feature>
<feature type="region of interest" description="Disordered" evidence="8">
    <location>
        <begin position="117"/>
        <end position="165"/>
    </location>
</feature>
<name>A0A2T0A8N6_RHOTO</name>
<keyword evidence="2" id="KW-0698">rRNA processing</keyword>
<dbReference type="EMBL" id="LCTV02000006">
    <property type="protein sequence ID" value="PRQ74378.1"/>
    <property type="molecule type" value="Genomic_DNA"/>
</dbReference>
<keyword evidence="5" id="KW-0539">Nucleus</keyword>
<keyword evidence="3 7" id="KW-0853">WD repeat</keyword>
<dbReference type="InterPro" id="IPR045161">
    <property type="entry name" value="Utp18"/>
</dbReference>
<dbReference type="PROSITE" id="PS50082">
    <property type="entry name" value="WD_REPEATS_2"/>
    <property type="match status" value="1"/>
</dbReference>
<dbReference type="SMART" id="SM00320">
    <property type="entry name" value="WD40"/>
    <property type="match status" value="5"/>
</dbReference>
<dbReference type="PANTHER" id="PTHR18359:SF0">
    <property type="entry name" value="U3 SMALL NUCLEOLAR RNA-ASSOCIATED PROTEIN 18 HOMOLOG"/>
    <property type="match status" value="1"/>
</dbReference>
<comment type="subcellular location">
    <subcellularLocation>
        <location evidence="1">Nucleus</location>
        <location evidence="1">Nucleolus</location>
    </subcellularLocation>
</comment>
<dbReference type="GO" id="GO:0034388">
    <property type="term" value="C:Pwp2p-containing subcomplex of 90S preribosome"/>
    <property type="evidence" value="ECO:0007669"/>
    <property type="project" value="TreeGrafter"/>
</dbReference>
<dbReference type="InterPro" id="IPR001680">
    <property type="entry name" value="WD40_rpt"/>
</dbReference>
<dbReference type="SUPFAM" id="SSF50978">
    <property type="entry name" value="WD40 repeat-like"/>
    <property type="match status" value="1"/>
</dbReference>
<comment type="similarity">
    <text evidence="6">Belongs to the WD repeat UTP18 family.</text>
</comment>
<dbReference type="InterPro" id="IPR015943">
    <property type="entry name" value="WD40/YVTN_repeat-like_dom_sf"/>
</dbReference>
<feature type="compositionally biased region" description="Acidic residues" evidence="8">
    <location>
        <begin position="274"/>
        <end position="286"/>
    </location>
</feature>
<protein>
    <submittedName>
        <fullName evidence="9">Uncharacterized protein</fullName>
    </submittedName>
</protein>
<dbReference type="OrthoDB" id="1935146at2759"/>
<gene>
    <name evidence="9" type="ORF">AAT19DRAFT_14731</name>
</gene>
<accession>A0A2T0A8N6</accession>
<dbReference type="GO" id="GO:0006364">
    <property type="term" value="P:rRNA processing"/>
    <property type="evidence" value="ECO:0007669"/>
    <property type="project" value="UniProtKB-KW"/>
</dbReference>
<proteinExistence type="inferred from homology"/>
<keyword evidence="4" id="KW-0677">Repeat</keyword>
<feature type="compositionally biased region" description="Low complexity" evidence="8">
    <location>
        <begin position="246"/>
        <end position="257"/>
    </location>
</feature>
<feature type="compositionally biased region" description="Acidic residues" evidence="8">
    <location>
        <begin position="389"/>
        <end position="408"/>
    </location>
</feature>
<evidence type="ECO:0000256" key="3">
    <source>
        <dbReference type="ARBA" id="ARBA00022574"/>
    </source>
</evidence>
<dbReference type="PANTHER" id="PTHR18359">
    <property type="entry name" value="WD-REPEAT PROTEIN-RELATED"/>
    <property type="match status" value="1"/>
</dbReference>
<feature type="repeat" description="WD" evidence="7">
    <location>
        <begin position="601"/>
        <end position="635"/>
    </location>
</feature>
<dbReference type="InterPro" id="IPR036322">
    <property type="entry name" value="WD40_repeat_dom_sf"/>
</dbReference>
<dbReference type="InterPro" id="IPR019775">
    <property type="entry name" value="WD40_repeat_CS"/>
</dbReference>
<feature type="compositionally biased region" description="Basic residues" evidence="8">
    <location>
        <begin position="137"/>
        <end position="148"/>
    </location>
</feature>
<evidence type="ECO:0000256" key="1">
    <source>
        <dbReference type="ARBA" id="ARBA00004604"/>
    </source>
</evidence>
<dbReference type="AlphaFoldDB" id="A0A2T0A8N6"/>